<feature type="compositionally biased region" description="Basic residues" evidence="1">
    <location>
        <begin position="239"/>
        <end position="253"/>
    </location>
</feature>
<evidence type="ECO:0000256" key="1">
    <source>
        <dbReference type="SAM" id="MobiDB-lite"/>
    </source>
</evidence>
<proteinExistence type="predicted"/>
<feature type="compositionally biased region" description="Basic and acidic residues" evidence="1">
    <location>
        <begin position="194"/>
        <end position="216"/>
    </location>
</feature>
<feature type="region of interest" description="Disordered" evidence="1">
    <location>
        <begin position="1"/>
        <end position="25"/>
    </location>
</feature>
<sequence>MAGRTAKQYAPRPVTGEGVQALRGGGSRAESLAAWSTVDRSRGSTRSSRPLEACWGRIEPASFGRGTQDCFRTLLSGPLDWCRVLSGERWRGRCWRSVMRASELVRVQSRSWSCERDWVAESCTGRVQISSAGEGCRRPTIAVAVEDKVRDDMSRRQWERQGSSASSVDAKDRMEWTGGAKCRRWKPHGLRQPCQERERARYPGETRAERRFDAYGREVGGAKDGGGEASTFGPDAGGRGRRKGRQRRARAGRLRPVGRESEVQHRTNARTRTHTHARTAGQPSSPPALQPASQPASQPPASTTAGPDPLGQGQARPGLSLALARGPCWTGLPGLAHASPDFGFFGRALS</sequence>
<evidence type="ECO:0000313" key="2">
    <source>
        <dbReference type="EMBL" id="SPO34976.1"/>
    </source>
</evidence>
<protein>
    <submittedName>
        <fullName evidence="2">Uncharacterized protein</fullName>
    </submittedName>
</protein>
<feature type="region of interest" description="Disordered" evidence="1">
    <location>
        <begin position="153"/>
        <end position="172"/>
    </location>
</feature>
<dbReference type="AlphaFoldDB" id="A0A5C3ETV9"/>
<evidence type="ECO:0000313" key="3">
    <source>
        <dbReference type="Proteomes" id="UP000323386"/>
    </source>
</evidence>
<dbReference type="Proteomes" id="UP000323386">
    <property type="component" value="Unassembled WGS sequence"/>
</dbReference>
<accession>A0A5C3ETV9</accession>
<feature type="compositionally biased region" description="Gly residues" evidence="1">
    <location>
        <begin position="218"/>
        <end position="228"/>
    </location>
</feature>
<keyword evidence="3" id="KW-1185">Reference proteome</keyword>
<organism evidence="2 3">
    <name type="scientific">Pseudozyma flocculosa</name>
    <dbReference type="NCBI Taxonomy" id="84751"/>
    <lineage>
        <taxon>Eukaryota</taxon>
        <taxon>Fungi</taxon>
        <taxon>Dikarya</taxon>
        <taxon>Basidiomycota</taxon>
        <taxon>Ustilaginomycotina</taxon>
        <taxon>Ustilaginomycetes</taxon>
        <taxon>Ustilaginales</taxon>
        <taxon>Ustilaginaceae</taxon>
        <taxon>Pseudozyma</taxon>
    </lineage>
</organism>
<dbReference type="EMBL" id="OOIP01000001">
    <property type="protein sequence ID" value="SPO34976.1"/>
    <property type="molecule type" value="Genomic_DNA"/>
</dbReference>
<gene>
    <name evidence="2" type="ORF">PSFLO_00447</name>
</gene>
<feature type="compositionally biased region" description="Low complexity" evidence="1">
    <location>
        <begin position="290"/>
        <end position="302"/>
    </location>
</feature>
<reference evidence="2 3" key="1">
    <citation type="submission" date="2018-03" db="EMBL/GenBank/DDBJ databases">
        <authorList>
            <person name="Guldener U."/>
        </authorList>
    </citation>
    <scope>NUCLEOTIDE SEQUENCE [LARGE SCALE GENOMIC DNA]</scope>
    <source>
        <strain evidence="2 3">DAOM196992</strain>
    </source>
</reference>
<feature type="region of interest" description="Disordered" evidence="1">
    <location>
        <begin position="184"/>
        <end position="318"/>
    </location>
</feature>
<feature type="compositionally biased region" description="Basic residues" evidence="1">
    <location>
        <begin position="267"/>
        <end position="277"/>
    </location>
</feature>
<name>A0A5C3ETV9_9BASI</name>